<dbReference type="EMBL" id="RDBF01000006">
    <property type="protein sequence ID" value="RLV55706.1"/>
    <property type="molecule type" value="Genomic_DNA"/>
</dbReference>
<dbReference type="InterPro" id="IPR004360">
    <property type="entry name" value="Glyas_Fos-R_dOase_dom"/>
</dbReference>
<feature type="region of interest" description="Disordered" evidence="1">
    <location>
        <begin position="1"/>
        <end position="20"/>
    </location>
</feature>
<dbReference type="PANTHER" id="PTHR34109">
    <property type="entry name" value="BNAUNNG04460D PROTEIN-RELATED"/>
    <property type="match status" value="1"/>
</dbReference>
<dbReference type="RefSeq" id="WP_121794343.1">
    <property type="nucleotide sequence ID" value="NZ_RDBF01000006.1"/>
</dbReference>
<dbReference type="PROSITE" id="PS51819">
    <property type="entry name" value="VOC"/>
    <property type="match status" value="1"/>
</dbReference>
<comment type="caution">
    <text evidence="3">The sequence shown here is derived from an EMBL/GenBank/DDBJ whole genome shotgun (WGS) entry which is preliminary data.</text>
</comment>
<sequence>MTEKTTAVTGAHTTHGVPHGSTSLTPHIVVSPATKALHFYREVFAAMINDVTHLGDDVAHAELDFGHGRLTLSDPLEEYGLVPGDPERGASYSLALYVPDVDDVVARALQCGATLRESVESFVSGDRFGSVLDPFGVRWSIMTRVEDLSPEESRRRVADWAATQAMI</sequence>
<evidence type="ECO:0000259" key="2">
    <source>
        <dbReference type="PROSITE" id="PS51819"/>
    </source>
</evidence>
<dbReference type="AlphaFoldDB" id="A0A3L8PJX7"/>
<accession>A0A3L8PJX7</accession>
<evidence type="ECO:0000313" key="4">
    <source>
        <dbReference type="Proteomes" id="UP000282515"/>
    </source>
</evidence>
<evidence type="ECO:0000313" key="3">
    <source>
        <dbReference type="EMBL" id="RLV55706.1"/>
    </source>
</evidence>
<dbReference type="Proteomes" id="UP000282515">
    <property type="component" value="Unassembled WGS sequence"/>
</dbReference>
<protein>
    <submittedName>
        <fullName evidence="3">VOC family protein</fullName>
    </submittedName>
</protein>
<reference evidence="3 4" key="1">
    <citation type="submission" date="2018-10" db="EMBL/GenBank/DDBJ databases">
        <title>Aeromicrobium sp. 9W16Y-2 whole genome shotgun sequence.</title>
        <authorList>
            <person name="Li F."/>
        </authorList>
    </citation>
    <scope>NUCLEOTIDE SEQUENCE [LARGE SCALE GENOMIC DNA]</scope>
    <source>
        <strain evidence="3 4">9W16Y-2</strain>
    </source>
</reference>
<feature type="domain" description="VOC" evidence="2">
    <location>
        <begin position="20"/>
        <end position="144"/>
    </location>
</feature>
<dbReference type="InterPro" id="IPR029068">
    <property type="entry name" value="Glyas_Bleomycin-R_OHBP_Dase"/>
</dbReference>
<dbReference type="OrthoDB" id="9795306at2"/>
<proteinExistence type="predicted"/>
<feature type="compositionally biased region" description="Low complexity" evidence="1">
    <location>
        <begin position="1"/>
        <end position="17"/>
    </location>
</feature>
<keyword evidence="4" id="KW-1185">Reference proteome</keyword>
<name>A0A3L8PJX7_9ACTN</name>
<dbReference type="Gene3D" id="3.10.180.10">
    <property type="entry name" value="2,3-Dihydroxybiphenyl 1,2-Dioxygenase, domain 1"/>
    <property type="match status" value="1"/>
</dbReference>
<dbReference type="InterPro" id="IPR037523">
    <property type="entry name" value="VOC_core"/>
</dbReference>
<evidence type="ECO:0000256" key="1">
    <source>
        <dbReference type="SAM" id="MobiDB-lite"/>
    </source>
</evidence>
<dbReference type="Pfam" id="PF00903">
    <property type="entry name" value="Glyoxalase"/>
    <property type="match status" value="1"/>
</dbReference>
<organism evidence="3 4">
    <name type="scientific">Aeromicrobium phragmitis</name>
    <dbReference type="NCBI Taxonomy" id="2478914"/>
    <lineage>
        <taxon>Bacteria</taxon>
        <taxon>Bacillati</taxon>
        <taxon>Actinomycetota</taxon>
        <taxon>Actinomycetes</taxon>
        <taxon>Propionibacteriales</taxon>
        <taxon>Nocardioidaceae</taxon>
        <taxon>Aeromicrobium</taxon>
    </lineage>
</organism>
<dbReference type="SUPFAM" id="SSF54593">
    <property type="entry name" value="Glyoxalase/Bleomycin resistance protein/Dihydroxybiphenyl dioxygenase"/>
    <property type="match status" value="1"/>
</dbReference>
<gene>
    <name evidence="3" type="ORF">D9V41_09585</name>
</gene>
<dbReference type="PANTHER" id="PTHR34109:SF1">
    <property type="entry name" value="VOC DOMAIN-CONTAINING PROTEIN"/>
    <property type="match status" value="1"/>
</dbReference>